<dbReference type="PANTHER" id="PTHR33279:SF6">
    <property type="entry name" value="SULFUR CARRIER PROTEIN YEDF-RELATED"/>
    <property type="match status" value="1"/>
</dbReference>
<dbReference type="SUPFAM" id="SSF64307">
    <property type="entry name" value="SirA-like"/>
    <property type="match status" value="1"/>
</dbReference>
<dbReference type="Pfam" id="PF01206">
    <property type="entry name" value="TusA"/>
    <property type="match status" value="1"/>
</dbReference>
<dbReference type="PANTHER" id="PTHR33279">
    <property type="entry name" value="SULFUR CARRIER PROTEIN YEDF-RELATED"/>
    <property type="match status" value="1"/>
</dbReference>
<gene>
    <name evidence="3" type="ORF">SAMN04487947_0223</name>
</gene>
<dbReference type="GO" id="GO:0016740">
    <property type="term" value="F:transferase activity"/>
    <property type="evidence" value="ECO:0007669"/>
    <property type="project" value="UniProtKB-KW"/>
</dbReference>
<dbReference type="PROSITE" id="PS01148">
    <property type="entry name" value="UPF0033"/>
    <property type="match status" value="1"/>
</dbReference>
<dbReference type="RefSeq" id="WP_089803901.1">
    <property type="nucleotide sequence ID" value="NZ_FOYT01000001.1"/>
</dbReference>
<sequence>MSESISPDVTLDQRGAGCPGPLMELVSAIKDADPGTVIELQTSDAGSKDDVPEWLEKAGHELLAMEEHDDYWSIYVQKSS</sequence>
<dbReference type="EMBL" id="FOYT01000001">
    <property type="protein sequence ID" value="SFR34822.1"/>
    <property type="molecule type" value="Genomic_DNA"/>
</dbReference>
<dbReference type="AlphaFoldDB" id="A0A1I6FXZ0"/>
<organism evidence="3 4">
    <name type="scientific">Halogeometricum rufum</name>
    <dbReference type="NCBI Taxonomy" id="553469"/>
    <lineage>
        <taxon>Archaea</taxon>
        <taxon>Methanobacteriati</taxon>
        <taxon>Methanobacteriota</taxon>
        <taxon>Stenosarchaea group</taxon>
        <taxon>Halobacteria</taxon>
        <taxon>Halobacteriales</taxon>
        <taxon>Haloferacaceae</taxon>
        <taxon>Halogeometricum</taxon>
    </lineage>
</organism>
<dbReference type="CDD" id="cd00291">
    <property type="entry name" value="SirA_YedF_YeeD"/>
    <property type="match status" value="1"/>
</dbReference>
<name>A0A1I6FXZ0_9EURY</name>
<dbReference type="OrthoDB" id="45650at2157"/>
<keyword evidence="4" id="KW-1185">Reference proteome</keyword>
<evidence type="ECO:0000259" key="2">
    <source>
        <dbReference type="PROSITE" id="PS01148"/>
    </source>
</evidence>
<feature type="domain" description="UPF0033" evidence="2">
    <location>
        <begin position="11"/>
        <end position="35"/>
    </location>
</feature>
<proteinExistence type="inferred from homology"/>
<evidence type="ECO:0000256" key="1">
    <source>
        <dbReference type="ARBA" id="ARBA00008984"/>
    </source>
</evidence>
<keyword evidence="3" id="KW-0808">Transferase</keyword>
<dbReference type="STRING" id="553469.SAMN04487947_0223"/>
<reference evidence="4" key="1">
    <citation type="submission" date="2016-10" db="EMBL/GenBank/DDBJ databases">
        <authorList>
            <person name="Varghese N."/>
            <person name="Submissions S."/>
        </authorList>
    </citation>
    <scope>NUCLEOTIDE SEQUENCE [LARGE SCALE GENOMIC DNA]</scope>
    <source>
        <strain evidence="4">CGMCC 1.7736</strain>
    </source>
</reference>
<dbReference type="Gene3D" id="3.30.110.40">
    <property type="entry name" value="TusA-like domain"/>
    <property type="match status" value="1"/>
</dbReference>
<accession>A0A1I6FXZ0</accession>
<dbReference type="Proteomes" id="UP000198531">
    <property type="component" value="Unassembled WGS sequence"/>
</dbReference>
<evidence type="ECO:0000313" key="4">
    <source>
        <dbReference type="Proteomes" id="UP000198531"/>
    </source>
</evidence>
<dbReference type="InterPro" id="IPR001455">
    <property type="entry name" value="TusA-like"/>
</dbReference>
<protein>
    <submittedName>
        <fullName evidence="3">TusA-related sulfurtransferase</fullName>
    </submittedName>
</protein>
<comment type="similarity">
    <text evidence="1">Belongs to the sulfur carrier protein TusA family.</text>
</comment>
<evidence type="ECO:0000313" key="3">
    <source>
        <dbReference type="EMBL" id="SFR34822.1"/>
    </source>
</evidence>
<dbReference type="InterPro" id="IPR036868">
    <property type="entry name" value="TusA-like_sf"/>
</dbReference>